<feature type="region of interest" description="Disordered" evidence="1">
    <location>
        <begin position="74"/>
        <end position="104"/>
    </location>
</feature>
<evidence type="ECO:0000313" key="2">
    <source>
        <dbReference type="Ensembl" id="ENSPSMP00000036323.1"/>
    </source>
</evidence>
<evidence type="ECO:0000256" key="1">
    <source>
        <dbReference type="SAM" id="MobiDB-lite"/>
    </source>
</evidence>
<dbReference type="GeneTree" id="ENSGT00910000147795"/>
<protein>
    <submittedName>
        <fullName evidence="2">Uncharacterized protein</fullName>
    </submittedName>
</protein>
<reference evidence="2" key="2">
    <citation type="submission" date="2025-09" db="UniProtKB">
        <authorList>
            <consortium name="Ensembl"/>
        </authorList>
    </citation>
    <scope>IDENTIFICATION</scope>
</reference>
<sequence>IVVFRMNELPPDFCLQLRKGPKSRQQSSLRWDLVPLKSCSENSQQHRSTSRAQRLENSPPWFCLNWLPSCRPRWPRSPESGTGEVTREQHRAERVGRARGTGCR</sequence>
<reference evidence="2" key="1">
    <citation type="submission" date="2025-08" db="UniProtKB">
        <authorList>
            <consortium name="Ensembl"/>
        </authorList>
    </citation>
    <scope>IDENTIFICATION</scope>
</reference>
<organism evidence="2 3">
    <name type="scientific">Prolemur simus</name>
    <name type="common">Greater bamboo lemur</name>
    <name type="synonym">Hapalemur simus</name>
    <dbReference type="NCBI Taxonomy" id="1328070"/>
    <lineage>
        <taxon>Eukaryota</taxon>
        <taxon>Metazoa</taxon>
        <taxon>Chordata</taxon>
        <taxon>Craniata</taxon>
        <taxon>Vertebrata</taxon>
        <taxon>Euteleostomi</taxon>
        <taxon>Mammalia</taxon>
        <taxon>Eutheria</taxon>
        <taxon>Euarchontoglires</taxon>
        <taxon>Primates</taxon>
        <taxon>Strepsirrhini</taxon>
        <taxon>Lemuriformes</taxon>
        <taxon>Lemuridae</taxon>
        <taxon>Prolemur</taxon>
    </lineage>
</organism>
<evidence type="ECO:0000313" key="3">
    <source>
        <dbReference type="Proteomes" id="UP000694414"/>
    </source>
</evidence>
<accession>A0A8C9AR27</accession>
<name>A0A8C9AR27_PROSS</name>
<dbReference type="AlphaFoldDB" id="A0A8C9AR27"/>
<feature type="compositionally biased region" description="Basic and acidic residues" evidence="1">
    <location>
        <begin position="85"/>
        <end position="96"/>
    </location>
</feature>
<proteinExistence type="predicted"/>
<dbReference type="Ensembl" id="ENSPSMT00000041854.1">
    <property type="protein sequence ID" value="ENSPSMP00000036323.1"/>
    <property type="gene ID" value="ENSPSMG00000024994.1"/>
</dbReference>
<dbReference type="Proteomes" id="UP000694414">
    <property type="component" value="Unplaced"/>
</dbReference>
<keyword evidence="3" id="KW-1185">Reference proteome</keyword>